<name>A0ABW3P846_9PROT</name>
<dbReference type="EMBL" id="JBHTLN010000001">
    <property type="protein sequence ID" value="MFD1121462.1"/>
    <property type="molecule type" value="Genomic_DNA"/>
</dbReference>
<sequence>MGRTKAALNYIDQESVNDLDPATAPAAQTSGSVVGANHLSLAKAAQSGSSEAAVLAIEGVSKSFQLNGKSLNVLSDFSLQVARGEFISIVGSSGCGKSTLLRLIAGLDTSYDGSIVWLGDNISGTSLDRGLVFQEHRLFPWLTVQQNVALALESSGLSQAEVNARVKHQIELVGLSGFAQAYPHQISGGMSQRVAIARALVLKPRLLLLDEPFGALDALTRLKMQQELQRLWESEETTSILVTHDVEEAVFLGDRVVVMEANPGRIKRIVEVDLPRPRHRASAKFQHIKDDVLSDFIEIS</sequence>
<gene>
    <name evidence="7" type="ORF">ACFQ2T_03020</name>
</gene>
<reference evidence="8" key="1">
    <citation type="journal article" date="2019" name="Int. J. Syst. Evol. Microbiol.">
        <title>The Global Catalogue of Microorganisms (GCM) 10K type strain sequencing project: providing services to taxonomists for standard genome sequencing and annotation.</title>
        <authorList>
            <consortium name="The Broad Institute Genomics Platform"/>
            <consortium name="The Broad Institute Genome Sequencing Center for Infectious Disease"/>
            <person name="Wu L."/>
            <person name="Ma J."/>
        </authorList>
    </citation>
    <scope>NUCLEOTIDE SEQUENCE [LARGE SCALE GENOMIC DNA]</scope>
    <source>
        <strain evidence="8">CCUG 58411</strain>
    </source>
</reference>
<keyword evidence="8" id="KW-1185">Reference proteome</keyword>
<comment type="caution">
    <text evidence="7">The sequence shown here is derived from an EMBL/GenBank/DDBJ whole genome shotgun (WGS) entry which is preliminary data.</text>
</comment>
<keyword evidence="4" id="KW-0547">Nucleotide-binding</keyword>
<dbReference type="PANTHER" id="PTHR42788:SF13">
    <property type="entry name" value="ALIPHATIC SULFONATES IMPORT ATP-BINDING PROTEIN SSUB"/>
    <property type="match status" value="1"/>
</dbReference>
<dbReference type="Gene3D" id="3.40.50.300">
    <property type="entry name" value="P-loop containing nucleotide triphosphate hydrolases"/>
    <property type="match status" value="1"/>
</dbReference>
<dbReference type="RefSeq" id="WP_379030318.1">
    <property type="nucleotide sequence ID" value="NZ_JBHTLN010000001.1"/>
</dbReference>
<dbReference type="InterPro" id="IPR003439">
    <property type="entry name" value="ABC_transporter-like_ATP-bd"/>
</dbReference>
<evidence type="ECO:0000256" key="4">
    <source>
        <dbReference type="ARBA" id="ARBA00022741"/>
    </source>
</evidence>
<dbReference type="GO" id="GO:0005524">
    <property type="term" value="F:ATP binding"/>
    <property type="evidence" value="ECO:0007669"/>
    <property type="project" value="UniProtKB-KW"/>
</dbReference>
<dbReference type="PANTHER" id="PTHR42788">
    <property type="entry name" value="TAURINE IMPORT ATP-BINDING PROTEIN-RELATED"/>
    <property type="match status" value="1"/>
</dbReference>
<evidence type="ECO:0000256" key="2">
    <source>
        <dbReference type="ARBA" id="ARBA00022448"/>
    </source>
</evidence>
<dbReference type="CDD" id="cd03293">
    <property type="entry name" value="ABC_NrtD_SsuB_transporters"/>
    <property type="match status" value="1"/>
</dbReference>
<dbReference type="InterPro" id="IPR050166">
    <property type="entry name" value="ABC_transporter_ATP-bind"/>
</dbReference>
<dbReference type="SUPFAM" id="SSF52540">
    <property type="entry name" value="P-loop containing nucleoside triphosphate hydrolases"/>
    <property type="match status" value="1"/>
</dbReference>
<dbReference type="InterPro" id="IPR027417">
    <property type="entry name" value="P-loop_NTPase"/>
</dbReference>
<dbReference type="Proteomes" id="UP001597206">
    <property type="component" value="Unassembled WGS sequence"/>
</dbReference>
<dbReference type="PROSITE" id="PS50893">
    <property type="entry name" value="ABC_TRANSPORTER_2"/>
    <property type="match status" value="1"/>
</dbReference>
<feature type="domain" description="ABC transporter" evidence="6">
    <location>
        <begin position="55"/>
        <end position="286"/>
    </location>
</feature>
<evidence type="ECO:0000256" key="1">
    <source>
        <dbReference type="ARBA" id="ARBA00005417"/>
    </source>
</evidence>
<evidence type="ECO:0000259" key="6">
    <source>
        <dbReference type="PROSITE" id="PS50893"/>
    </source>
</evidence>
<protein>
    <submittedName>
        <fullName evidence="7">ABC transporter ATP-binding protein</fullName>
    </submittedName>
</protein>
<accession>A0ABW3P846</accession>
<dbReference type="InterPro" id="IPR003593">
    <property type="entry name" value="AAA+_ATPase"/>
</dbReference>
<dbReference type="InterPro" id="IPR017871">
    <property type="entry name" value="ABC_transporter-like_CS"/>
</dbReference>
<proteinExistence type="inferred from homology"/>
<keyword evidence="3" id="KW-0472">Membrane</keyword>
<dbReference type="SMART" id="SM00382">
    <property type="entry name" value="AAA"/>
    <property type="match status" value="1"/>
</dbReference>
<evidence type="ECO:0000256" key="5">
    <source>
        <dbReference type="ARBA" id="ARBA00022840"/>
    </source>
</evidence>
<keyword evidence="3" id="KW-1003">Cell membrane</keyword>
<evidence type="ECO:0000313" key="7">
    <source>
        <dbReference type="EMBL" id="MFD1121462.1"/>
    </source>
</evidence>
<keyword evidence="5 7" id="KW-0067">ATP-binding</keyword>
<keyword evidence="2" id="KW-0813">Transport</keyword>
<evidence type="ECO:0000313" key="8">
    <source>
        <dbReference type="Proteomes" id="UP001597206"/>
    </source>
</evidence>
<comment type="similarity">
    <text evidence="1">Belongs to the ABC transporter superfamily.</text>
</comment>
<dbReference type="Pfam" id="PF00005">
    <property type="entry name" value="ABC_tran"/>
    <property type="match status" value="1"/>
</dbReference>
<evidence type="ECO:0000256" key="3">
    <source>
        <dbReference type="ARBA" id="ARBA00022475"/>
    </source>
</evidence>
<dbReference type="PROSITE" id="PS00211">
    <property type="entry name" value="ABC_TRANSPORTER_1"/>
    <property type="match status" value="1"/>
</dbReference>
<organism evidence="7 8">
    <name type="scientific">Methylophilus flavus</name>
    <dbReference type="NCBI Taxonomy" id="640084"/>
    <lineage>
        <taxon>Bacteria</taxon>
        <taxon>Pseudomonadati</taxon>
        <taxon>Pseudomonadota</taxon>
        <taxon>Betaproteobacteria</taxon>
        <taxon>Nitrosomonadales</taxon>
        <taxon>Methylophilaceae</taxon>
        <taxon>Methylophilus</taxon>
    </lineage>
</organism>